<dbReference type="InterPro" id="IPR039306">
    <property type="entry name" value="MYOB"/>
</dbReference>
<keyword evidence="10" id="KW-1185">Reference proteome</keyword>
<evidence type="ECO:0000256" key="2">
    <source>
        <dbReference type="ARBA" id="ARBA00022692"/>
    </source>
</evidence>
<evidence type="ECO:0000256" key="3">
    <source>
        <dbReference type="ARBA" id="ARBA00022989"/>
    </source>
</evidence>
<evidence type="ECO:0000256" key="1">
    <source>
        <dbReference type="ARBA" id="ARBA00004167"/>
    </source>
</evidence>
<dbReference type="PROSITE" id="PS51775">
    <property type="entry name" value="GTD_BINDING"/>
    <property type="match status" value="1"/>
</dbReference>
<organism evidence="9 10">
    <name type="scientific">Anisodus acutangulus</name>
    <dbReference type="NCBI Taxonomy" id="402998"/>
    <lineage>
        <taxon>Eukaryota</taxon>
        <taxon>Viridiplantae</taxon>
        <taxon>Streptophyta</taxon>
        <taxon>Embryophyta</taxon>
        <taxon>Tracheophyta</taxon>
        <taxon>Spermatophyta</taxon>
        <taxon>Magnoliopsida</taxon>
        <taxon>eudicotyledons</taxon>
        <taxon>Gunneridae</taxon>
        <taxon>Pentapetalae</taxon>
        <taxon>asterids</taxon>
        <taxon>lamiids</taxon>
        <taxon>Solanales</taxon>
        <taxon>Solanaceae</taxon>
        <taxon>Solanoideae</taxon>
        <taxon>Hyoscyameae</taxon>
        <taxon>Anisodus</taxon>
    </lineage>
</organism>
<name>A0A9Q1MRX3_9SOLA</name>
<evidence type="ECO:0000256" key="6">
    <source>
        <dbReference type="SAM" id="MobiDB-lite"/>
    </source>
</evidence>
<evidence type="ECO:0000259" key="8">
    <source>
        <dbReference type="PROSITE" id="PS51775"/>
    </source>
</evidence>
<dbReference type="InterPro" id="IPR007656">
    <property type="entry name" value="GTD-bd"/>
</dbReference>
<evidence type="ECO:0000256" key="5">
    <source>
        <dbReference type="SAM" id="Coils"/>
    </source>
</evidence>
<evidence type="ECO:0000313" key="9">
    <source>
        <dbReference type="EMBL" id="KAJ8564775.1"/>
    </source>
</evidence>
<feature type="region of interest" description="Disordered" evidence="6">
    <location>
        <begin position="410"/>
        <end position="432"/>
    </location>
</feature>
<dbReference type="EMBL" id="JAJAGQ010000004">
    <property type="protein sequence ID" value="KAJ8564775.1"/>
    <property type="molecule type" value="Genomic_DNA"/>
</dbReference>
<sequence length="1019" mass="116655">MATNKFATMLHKNTNKITLILIYAILEWTLIILLLLNSFFSYMIIKFAEYFGLKSPCPLCSRVDHLFDHQKTKSLNKNLLCEAHNNEISKLGFCSNHQKLVESQDMCVDCSSSRPNFRGVSENLALFELIKNGNKEVTEVSLKCSCCGVNLESKFSTANYILIKPCFDDMAYTQRGNLVIESADDDLMDKVDLDKEISDFAIENEEKNDLCDDLDKERSDFVIESCGNEEKTNLSDDLDKEISDFVIESCRKTILSDDLDKERSDFVIESCRKTNLSDDLDKERSDFVIESCQKTNLSDDLDKERSDFVIENCRKTNLSDDLVKERSDFAIEICGNEEKTNLSDDLVLEGVTDYIEENYRERIMKDQVVQVCLTDDLSFEFSPQHLDFFIECSGHKLVPVELIDSTREEDYSRNQEMRQNHKKNDDEVNLSSKEQVNEEVELVVENKIAEVEEETIVAVLESMEIEENENGFGFYVEECHSVKEAYEEIDSTQLHQEPDKDGVQIAAESIREEKYSNVQPVSEEVSQMPPINETDAEVLIGNEIPNMNLSDEIPYQVALNSCTHEEPPTSSVHFHEVDQHGPKEDQEKLVELKLLSVEFDEQVMNNQSSISSKLDEIEDDKVPETPTSLDSFQQLHKKLLLFEKKDFGTESLDGSVVSELDGGETVSTTEHLKSALKAERKALHALYTELEEERSASAVAANQTIAMINKLQEEKSAMQMEALQYQRMMEEQSEYDQEALQLLNELMVKREKEKQELEKELEVYRKRVLEYEEKEKTTRMLKRSKDGSARSGFSSAYCSNGEDSEELSIDLNQEVKEDESFYDHNQECEDDKVRVDAVLELEESFVDFEEERMSILEQLKMLEEKLITMDDEDAKNFEDVRPTDDSYRENGDHIEGNGNGFLSEMNGKLIVNGEGKGLLPLFDAMSDDNGDVMLNGHVNGFHSNGVDVENKKLGLEEELDNLHERLQALEADREFLKNCVSSLKKGDKGMDLLHDILQHLRDLKNVDLRVRSSCNSLML</sequence>
<keyword evidence="5" id="KW-0175">Coiled coil</keyword>
<proteinExistence type="predicted"/>
<feature type="domain" description="GTD-binding" evidence="8">
    <location>
        <begin position="667"/>
        <end position="765"/>
    </location>
</feature>
<evidence type="ECO:0000313" key="10">
    <source>
        <dbReference type="Proteomes" id="UP001152561"/>
    </source>
</evidence>
<dbReference type="GO" id="GO:0016020">
    <property type="term" value="C:membrane"/>
    <property type="evidence" value="ECO:0007669"/>
    <property type="project" value="UniProtKB-SubCell"/>
</dbReference>
<feature type="coiled-coil region" evidence="5">
    <location>
        <begin position="673"/>
        <end position="774"/>
    </location>
</feature>
<feature type="coiled-coil region" evidence="5">
    <location>
        <begin position="945"/>
        <end position="979"/>
    </location>
</feature>
<feature type="region of interest" description="Disordered" evidence="6">
    <location>
        <begin position="564"/>
        <end position="583"/>
    </location>
</feature>
<protein>
    <recommendedName>
        <fullName evidence="8">GTD-binding domain-containing protein</fullName>
    </recommendedName>
</protein>
<comment type="caution">
    <text evidence="9">The sequence shown here is derived from an EMBL/GenBank/DDBJ whole genome shotgun (WGS) entry which is preliminary data.</text>
</comment>
<dbReference type="Pfam" id="PF04576">
    <property type="entry name" value="Zein-binding"/>
    <property type="match status" value="1"/>
</dbReference>
<dbReference type="AlphaFoldDB" id="A0A9Q1MRX3"/>
<dbReference type="PANTHER" id="PTHR31448">
    <property type="entry name" value="MYOSIN-BINDING PROTEIN 2"/>
    <property type="match status" value="1"/>
</dbReference>
<dbReference type="PANTHER" id="PTHR31448:SF3">
    <property type="entry name" value="MYOSIN-BINDING PROTEIN 2"/>
    <property type="match status" value="1"/>
</dbReference>
<keyword evidence="2 7" id="KW-0812">Transmembrane</keyword>
<feature type="transmembrane region" description="Helical" evidence="7">
    <location>
        <begin position="20"/>
        <end position="45"/>
    </location>
</feature>
<accession>A0A9Q1MRX3</accession>
<gene>
    <name evidence="9" type="ORF">K7X08_001235</name>
</gene>
<dbReference type="OrthoDB" id="1888939at2759"/>
<feature type="compositionally biased region" description="Basic and acidic residues" evidence="6">
    <location>
        <begin position="410"/>
        <end position="426"/>
    </location>
</feature>
<keyword evidence="3 7" id="KW-1133">Transmembrane helix</keyword>
<reference evidence="10" key="1">
    <citation type="journal article" date="2023" name="Proc. Natl. Acad. Sci. U.S.A.">
        <title>Genomic and structural basis for evolution of tropane alkaloid biosynthesis.</title>
        <authorList>
            <person name="Wanga Y.-J."/>
            <person name="Taina T."/>
            <person name="Yua J.-Y."/>
            <person name="Lia J."/>
            <person name="Xua B."/>
            <person name="Chenc J."/>
            <person name="D'Auriad J.C."/>
            <person name="Huanga J.-P."/>
            <person name="Huanga S.-X."/>
        </authorList>
    </citation>
    <scope>NUCLEOTIDE SEQUENCE [LARGE SCALE GENOMIC DNA]</scope>
    <source>
        <strain evidence="10">cv. KIB-2019</strain>
    </source>
</reference>
<comment type="subcellular location">
    <subcellularLocation>
        <location evidence="1">Membrane</location>
        <topology evidence="1">Single-pass membrane protein</topology>
    </subcellularLocation>
</comment>
<dbReference type="GO" id="GO:0080115">
    <property type="term" value="F:myosin XI tail binding"/>
    <property type="evidence" value="ECO:0007669"/>
    <property type="project" value="UniProtKB-ARBA"/>
</dbReference>
<feature type="region of interest" description="Disordered" evidence="6">
    <location>
        <begin position="782"/>
        <end position="805"/>
    </location>
</feature>
<keyword evidence="4 7" id="KW-0472">Membrane</keyword>
<evidence type="ECO:0000256" key="4">
    <source>
        <dbReference type="ARBA" id="ARBA00023136"/>
    </source>
</evidence>
<evidence type="ECO:0000256" key="7">
    <source>
        <dbReference type="SAM" id="Phobius"/>
    </source>
</evidence>
<dbReference type="Proteomes" id="UP001152561">
    <property type="component" value="Unassembled WGS sequence"/>
</dbReference>